<evidence type="ECO:0000259" key="4">
    <source>
        <dbReference type="PROSITE" id="PS50102"/>
    </source>
</evidence>
<keyword evidence="5" id="KW-0496">Mitochondrion</keyword>
<dbReference type="SUPFAM" id="SSF54928">
    <property type="entry name" value="RNA-binding domain, RBD"/>
    <property type="match status" value="1"/>
</dbReference>
<dbReference type="PANTHER" id="PTHR48025">
    <property type="entry name" value="OS02G0815200 PROTEIN"/>
    <property type="match status" value="1"/>
</dbReference>
<keyword evidence="1 2" id="KW-0694">RNA-binding</keyword>
<accession>A0A3P3YI68</accession>
<gene>
    <name evidence="5" type="ORF">PLBR_LOCUS7102</name>
</gene>
<dbReference type="Gene3D" id="3.30.70.330">
    <property type="match status" value="2"/>
</dbReference>
<sequence>MPDGGETTRHSSIVSSSGSRNGNGDARGSMAAQVSPADLYVMGLPESYTDADLVSLLADVGQVVQMTMLQVPDDSKRQAAFVRMASKEQARYAYLSLQGRPLCADGHPLEIQLACVVNFLDRGQPQVHQDDPSGEAAILNQMADLEQELQGAFQAQQFERCGEIREELRRVAAAYPGRRRGPGSAVLYCSNLPSEYDETTLAMMFSAFGDVLAVSMPKDPRTKTRKGYAFIDMADADQAARAIDTFDGYPVGNKIMHVKFK</sequence>
<evidence type="ECO:0000256" key="3">
    <source>
        <dbReference type="SAM" id="MobiDB-lite"/>
    </source>
</evidence>
<dbReference type="PANTHER" id="PTHR48025:SF1">
    <property type="entry name" value="RRM DOMAIN-CONTAINING PROTEIN"/>
    <property type="match status" value="1"/>
</dbReference>
<reference evidence="5 6" key="1">
    <citation type="submission" date="2018-03" db="EMBL/GenBank/DDBJ databases">
        <authorList>
            <person name="Fogelqvist J."/>
        </authorList>
    </citation>
    <scope>NUCLEOTIDE SEQUENCE [LARGE SCALE GENOMIC DNA]</scope>
</reference>
<evidence type="ECO:0000256" key="1">
    <source>
        <dbReference type="ARBA" id="ARBA00022884"/>
    </source>
</evidence>
<dbReference type="GO" id="GO:0005634">
    <property type="term" value="C:nucleus"/>
    <property type="evidence" value="ECO:0007669"/>
    <property type="project" value="TreeGrafter"/>
</dbReference>
<dbReference type="InterPro" id="IPR035979">
    <property type="entry name" value="RBD_domain_sf"/>
</dbReference>
<dbReference type="PROSITE" id="PS50102">
    <property type="entry name" value="RRM"/>
    <property type="match status" value="2"/>
</dbReference>
<protein>
    <recommendedName>
        <fullName evidence="4">RRM domain-containing protein</fullName>
    </recommendedName>
</protein>
<evidence type="ECO:0000313" key="6">
    <source>
        <dbReference type="Proteomes" id="UP000290189"/>
    </source>
</evidence>
<feature type="compositionally biased region" description="Low complexity" evidence="3">
    <location>
        <begin position="11"/>
        <end position="29"/>
    </location>
</feature>
<dbReference type="InterPro" id="IPR012677">
    <property type="entry name" value="Nucleotide-bd_a/b_plait_sf"/>
</dbReference>
<dbReference type="AlphaFoldDB" id="A0A3P3YI68"/>
<dbReference type="Pfam" id="PF00076">
    <property type="entry name" value="RRM_1"/>
    <property type="match status" value="2"/>
</dbReference>
<feature type="domain" description="RRM" evidence="4">
    <location>
        <begin position="37"/>
        <end position="116"/>
    </location>
</feature>
<proteinExistence type="predicted"/>
<dbReference type="InterPro" id="IPR000504">
    <property type="entry name" value="RRM_dom"/>
</dbReference>
<geneLocation type="mitochondrion" evidence="5"/>
<dbReference type="Proteomes" id="UP000290189">
    <property type="component" value="Unassembled WGS sequence"/>
</dbReference>
<dbReference type="CDD" id="cd00590">
    <property type="entry name" value="RRM_SF"/>
    <property type="match status" value="2"/>
</dbReference>
<evidence type="ECO:0000256" key="2">
    <source>
        <dbReference type="PROSITE-ProRule" id="PRU00176"/>
    </source>
</evidence>
<feature type="domain" description="RRM" evidence="4">
    <location>
        <begin position="185"/>
        <end position="261"/>
    </location>
</feature>
<organism evidence="5 6">
    <name type="scientific">Plasmodiophora brassicae</name>
    <name type="common">Clubroot disease agent</name>
    <dbReference type="NCBI Taxonomy" id="37360"/>
    <lineage>
        <taxon>Eukaryota</taxon>
        <taxon>Sar</taxon>
        <taxon>Rhizaria</taxon>
        <taxon>Endomyxa</taxon>
        <taxon>Phytomyxea</taxon>
        <taxon>Plasmodiophorida</taxon>
        <taxon>Plasmodiophoridae</taxon>
        <taxon>Plasmodiophora</taxon>
    </lineage>
</organism>
<feature type="region of interest" description="Disordered" evidence="3">
    <location>
        <begin position="1"/>
        <end position="30"/>
    </location>
</feature>
<dbReference type="SMART" id="SM00360">
    <property type="entry name" value="RRM"/>
    <property type="match status" value="2"/>
</dbReference>
<name>A0A3P3YI68_PLABS</name>
<dbReference type="EMBL" id="OVEO01000012">
    <property type="protein sequence ID" value="SPQ99887.1"/>
    <property type="molecule type" value="Genomic_DNA"/>
</dbReference>
<evidence type="ECO:0000313" key="5">
    <source>
        <dbReference type="EMBL" id="SPQ99887.1"/>
    </source>
</evidence>
<dbReference type="GO" id="GO:0003729">
    <property type="term" value="F:mRNA binding"/>
    <property type="evidence" value="ECO:0007669"/>
    <property type="project" value="TreeGrafter"/>
</dbReference>
<dbReference type="InterPro" id="IPR050502">
    <property type="entry name" value="Euk_RNA-bind_prot"/>
</dbReference>